<name>A0A196SG48_BLAHN</name>
<dbReference type="Proteomes" id="UP000078348">
    <property type="component" value="Unassembled WGS sequence"/>
</dbReference>
<dbReference type="InterPro" id="IPR042121">
    <property type="entry name" value="MutL_C_regsub"/>
</dbReference>
<comment type="caution">
    <text evidence="3">The sequence shown here is derived from an EMBL/GenBank/DDBJ whole genome shotgun (WGS) entry which is preliminary data.</text>
</comment>
<dbReference type="InterPro" id="IPR042120">
    <property type="entry name" value="MutL_C_dimsub"/>
</dbReference>
<sequence>MSAHRYSPIRSIAKANAGWRAMLIQAVHQMHVVFSHVCMTVVDMNTSAILLSLSPTRYVQEEIQSFFNTSSSFFEIHSSRFVLYLSSPFSHVISTAENEHVFLYLNSYPLFTTLSIINPIYKIWKFFFTKHSKLSKCMRSSHVLANQRPFIVMILIDDSLSITETINSAFTDPPLQLTQQEQSTISQSLESSIENTFTITVSTPPLNETPSHRETPYQNETPSHKETPFRRPPSKLSSQGSDLQWKPLSSIEEVKETRFCGQVFDSFLLFESTTHLFLIDQHAAHERVNLDFYLSELKANPDGVIARDPIHARPIALTTKQYTTLQQHRDLLSFWKWDIDLHARQRITMRTIPLIDGFALTTDDLKEYLGELAGEAVRTEEYARFAPPAVKRLLAQRACKNAVKFNTPLEAQTAKDIVNHLMECALPLVCAHGRPTVLALDKRELMK</sequence>
<organism evidence="3 4">
    <name type="scientific">Blastocystis sp. subtype 1 (strain ATCC 50177 / NandII)</name>
    <dbReference type="NCBI Taxonomy" id="478820"/>
    <lineage>
        <taxon>Eukaryota</taxon>
        <taxon>Sar</taxon>
        <taxon>Stramenopiles</taxon>
        <taxon>Bigyra</taxon>
        <taxon>Opalozoa</taxon>
        <taxon>Opalinata</taxon>
        <taxon>Blastocystidae</taxon>
        <taxon>Blastocystis</taxon>
    </lineage>
</organism>
<dbReference type="GO" id="GO:0006298">
    <property type="term" value="P:mismatch repair"/>
    <property type="evidence" value="ECO:0007669"/>
    <property type="project" value="InterPro"/>
</dbReference>
<feature type="domain" description="MutL C-terminal dimerisation" evidence="2">
    <location>
        <begin position="259"/>
        <end position="409"/>
    </location>
</feature>
<evidence type="ECO:0000256" key="1">
    <source>
        <dbReference type="SAM" id="MobiDB-lite"/>
    </source>
</evidence>
<keyword evidence="4" id="KW-1185">Reference proteome</keyword>
<dbReference type="GO" id="GO:0032300">
    <property type="term" value="C:mismatch repair complex"/>
    <property type="evidence" value="ECO:0007669"/>
    <property type="project" value="InterPro"/>
</dbReference>
<dbReference type="AlphaFoldDB" id="A0A196SG48"/>
<dbReference type="PANTHER" id="PTHR10073">
    <property type="entry name" value="DNA MISMATCH REPAIR PROTEIN MLH, PMS, MUTL"/>
    <property type="match status" value="1"/>
</dbReference>
<dbReference type="EMBL" id="LXWW01000171">
    <property type="protein sequence ID" value="OAO15122.1"/>
    <property type="molecule type" value="Genomic_DNA"/>
</dbReference>
<evidence type="ECO:0000313" key="4">
    <source>
        <dbReference type="Proteomes" id="UP000078348"/>
    </source>
</evidence>
<dbReference type="GO" id="GO:0140664">
    <property type="term" value="F:ATP-dependent DNA damage sensor activity"/>
    <property type="evidence" value="ECO:0007669"/>
    <property type="project" value="InterPro"/>
</dbReference>
<gene>
    <name evidence="3" type="ORF">AV274_3169</name>
</gene>
<accession>A0A196SG48</accession>
<proteinExistence type="predicted"/>
<dbReference type="Gene3D" id="3.30.1540.20">
    <property type="entry name" value="MutL, C-terminal domain, dimerisation subdomain"/>
    <property type="match status" value="1"/>
</dbReference>
<feature type="region of interest" description="Disordered" evidence="1">
    <location>
        <begin position="202"/>
        <end position="242"/>
    </location>
</feature>
<dbReference type="GO" id="GO:0005524">
    <property type="term" value="F:ATP binding"/>
    <property type="evidence" value="ECO:0007669"/>
    <property type="project" value="InterPro"/>
</dbReference>
<evidence type="ECO:0000259" key="2">
    <source>
        <dbReference type="SMART" id="SM00853"/>
    </source>
</evidence>
<reference evidence="3 4" key="1">
    <citation type="submission" date="2016-05" db="EMBL/GenBank/DDBJ databases">
        <title>Nuclear genome of Blastocystis sp. subtype 1 NandII.</title>
        <authorList>
            <person name="Gentekaki E."/>
            <person name="Curtis B."/>
            <person name="Stairs C."/>
            <person name="Eme L."/>
            <person name="Herman E."/>
            <person name="Klimes V."/>
            <person name="Arias M.C."/>
            <person name="Elias M."/>
            <person name="Hilliou F."/>
            <person name="Klute M."/>
            <person name="Malik S.-B."/>
            <person name="Pightling A."/>
            <person name="Rachubinski R."/>
            <person name="Salas D."/>
            <person name="Schlacht A."/>
            <person name="Suga H."/>
            <person name="Archibald J."/>
            <person name="Ball S.G."/>
            <person name="Clark G."/>
            <person name="Dacks J."/>
            <person name="Van Der Giezen M."/>
            <person name="Tsaousis A."/>
            <person name="Roger A."/>
        </authorList>
    </citation>
    <scope>NUCLEOTIDE SEQUENCE [LARGE SCALE GENOMIC DNA]</scope>
    <source>
        <strain evidence="4">ATCC 50177 / NandII</strain>
    </source>
</reference>
<dbReference type="Gene3D" id="3.30.1370.100">
    <property type="entry name" value="MutL, C-terminal domain, regulatory subdomain"/>
    <property type="match status" value="1"/>
</dbReference>
<dbReference type="InterPro" id="IPR014790">
    <property type="entry name" value="MutL_C"/>
</dbReference>
<dbReference type="InterPro" id="IPR037198">
    <property type="entry name" value="MutL_C_sf"/>
</dbReference>
<dbReference type="SMART" id="SM00853">
    <property type="entry name" value="MutL_C"/>
    <property type="match status" value="1"/>
</dbReference>
<dbReference type="OrthoDB" id="429932at2759"/>
<dbReference type="STRING" id="478820.A0A196SG48"/>
<dbReference type="GO" id="GO:0016887">
    <property type="term" value="F:ATP hydrolysis activity"/>
    <property type="evidence" value="ECO:0007669"/>
    <property type="project" value="InterPro"/>
</dbReference>
<dbReference type="PANTHER" id="PTHR10073:SF47">
    <property type="entry name" value="DNA MISMATCH REPAIR PROTEIN MLH3"/>
    <property type="match status" value="1"/>
</dbReference>
<protein>
    <submittedName>
        <fullName evidence="3">MLH3 DNA mismatch repair protein</fullName>
    </submittedName>
</protein>
<dbReference type="Pfam" id="PF08676">
    <property type="entry name" value="MutL_C"/>
    <property type="match status" value="1"/>
</dbReference>
<evidence type="ECO:0000313" key="3">
    <source>
        <dbReference type="EMBL" id="OAO15122.1"/>
    </source>
</evidence>
<dbReference type="InterPro" id="IPR038973">
    <property type="entry name" value="MutL/Mlh/Pms-like"/>
</dbReference>
<dbReference type="SUPFAM" id="SSF118116">
    <property type="entry name" value="DNA mismatch repair protein MutL"/>
    <property type="match status" value="1"/>
</dbReference>